<dbReference type="InterPro" id="IPR023210">
    <property type="entry name" value="NADP_OxRdtase_dom"/>
</dbReference>
<feature type="domain" description="NADP-dependent oxidoreductase" evidence="1">
    <location>
        <begin position="2"/>
        <end position="57"/>
    </location>
</feature>
<dbReference type="SUPFAM" id="SSF51430">
    <property type="entry name" value="NAD(P)-linked oxidoreductase"/>
    <property type="match status" value="1"/>
</dbReference>
<name>A0A8S0RJJ8_OLEEU</name>
<organism evidence="2 3">
    <name type="scientific">Olea europaea subsp. europaea</name>
    <dbReference type="NCBI Taxonomy" id="158383"/>
    <lineage>
        <taxon>Eukaryota</taxon>
        <taxon>Viridiplantae</taxon>
        <taxon>Streptophyta</taxon>
        <taxon>Embryophyta</taxon>
        <taxon>Tracheophyta</taxon>
        <taxon>Spermatophyta</taxon>
        <taxon>Magnoliopsida</taxon>
        <taxon>eudicotyledons</taxon>
        <taxon>Gunneridae</taxon>
        <taxon>Pentapetalae</taxon>
        <taxon>asterids</taxon>
        <taxon>lamiids</taxon>
        <taxon>Lamiales</taxon>
        <taxon>Oleaceae</taxon>
        <taxon>Oleeae</taxon>
        <taxon>Olea</taxon>
    </lineage>
</organism>
<comment type="caution">
    <text evidence="2">The sequence shown here is derived from an EMBL/GenBank/DDBJ whole genome shotgun (WGS) entry which is preliminary data.</text>
</comment>
<dbReference type="Gene3D" id="3.20.20.100">
    <property type="entry name" value="NADP-dependent oxidoreductase domain"/>
    <property type="match status" value="1"/>
</dbReference>
<dbReference type="PANTHER" id="PTHR11732">
    <property type="entry name" value="ALDO/KETO REDUCTASE"/>
    <property type="match status" value="1"/>
</dbReference>
<evidence type="ECO:0000313" key="3">
    <source>
        <dbReference type="Proteomes" id="UP000594638"/>
    </source>
</evidence>
<evidence type="ECO:0000313" key="2">
    <source>
        <dbReference type="EMBL" id="CAA2979512.1"/>
    </source>
</evidence>
<dbReference type="Gramene" id="OE9D004213T1">
    <property type="protein sequence ID" value="OE9D004213C1"/>
    <property type="gene ID" value="OE9D004213"/>
</dbReference>
<gene>
    <name evidence="2" type="ORF">OLEA9_D004213</name>
</gene>
<feature type="non-terminal residue" evidence="2">
    <location>
        <position position="1"/>
    </location>
</feature>
<sequence length="104" mass="11849">NLVRDIGVCNFTLKKLHKLLSVAKIKPSVCQMEMHLGWRNDKMVEACKKNGIHVMVIHVHTIVLDIEELFSLELRNIILMICLLPPAETSIEKANSDSLFANKR</sequence>
<reference evidence="2 3" key="1">
    <citation type="submission" date="2019-12" db="EMBL/GenBank/DDBJ databases">
        <authorList>
            <person name="Alioto T."/>
            <person name="Alioto T."/>
            <person name="Gomez Garrido J."/>
        </authorList>
    </citation>
    <scope>NUCLEOTIDE SEQUENCE [LARGE SCALE GENOMIC DNA]</scope>
</reference>
<dbReference type="InterPro" id="IPR020471">
    <property type="entry name" value="AKR"/>
</dbReference>
<dbReference type="AlphaFoldDB" id="A0A8S0RJJ8"/>
<proteinExistence type="predicted"/>
<dbReference type="GO" id="GO:0016491">
    <property type="term" value="F:oxidoreductase activity"/>
    <property type="evidence" value="ECO:0007669"/>
    <property type="project" value="InterPro"/>
</dbReference>
<dbReference type="EMBL" id="CACTIH010003630">
    <property type="protein sequence ID" value="CAA2979512.1"/>
    <property type="molecule type" value="Genomic_DNA"/>
</dbReference>
<evidence type="ECO:0000259" key="1">
    <source>
        <dbReference type="Pfam" id="PF00248"/>
    </source>
</evidence>
<dbReference type="InterPro" id="IPR036812">
    <property type="entry name" value="NAD(P)_OxRdtase_dom_sf"/>
</dbReference>
<accession>A0A8S0RJJ8</accession>
<dbReference type="Proteomes" id="UP000594638">
    <property type="component" value="Unassembled WGS sequence"/>
</dbReference>
<dbReference type="OrthoDB" id="10565983at2759"/>
<protein>
    <submittedName>
        <fullName evidence="2">Aldose reductase</fullName>
    </submittedName>
</protein>
<keyword evidence="3" id="KW-1185">Reference proteome</keyword>
<feature type="non-terminal residue" evidence="2">
    <location>
        <position position="104"/>
    </location>
</feature>
<dbReference type="Pfam" id="PF00248">
    <property type="entry name" value="Aldo_ket_red"/>
    <property type="match status" value="1"/>
</dbReference>